<evidence type="ECO:0000256" key="7">
    <source>
        <dbReference type="ARBA" id="ARBA00022840"/>
    </source>
</evidence>
<dbReference type="PANTHER" id="PTHR39321:SF3">
    <property type="entry name" value="PHOSPHOPANTETHEINE ADENYLYLTRANSFERASE"/>
    <property type="match status" value="1"/>
</dbReference>
<gene>
    <name evidence="10" type="primary">nadD</name>
    <name evidence="12" type="ORF">JOC27_000811</name>
</gene>
<protein>
    <recommendedName>
        <fullName evidence="10">Probable nicotinate-nucleotide adenylyltransferase</fullName>
        <ecNumber evidence="10">2.7.7.18</ecNumber>
    </recommendedName>
    <alternativeName>
        <fullName evidence="10">Deamido-NAD(+) diphosphorylase</fullName>
    </alternativeName>
    <alternativeName>
        <fullName evidence="10">Deamido-NAD(+) pyrophosphorylase</fullName>
    </alternativeName>
    <alternativeName>
        <fullName evidence="10">Nicotinate mononucleotide adenylyltransferase</fullName>
        <shortName evidence="10">NaMN adenylyltransferase</shortName>
    </alternativeName>
</protein>
<evidence type="ECO:0000256" key="6">
    <source>
        <dbReference type="ARBA" id="ARBA00022741"/>
    </source>
</evidence>
<dbReference type="NCBIfam" id="TIGR00482">
    <property type="entry name" value="nicotinate (nicotinamide) nucleotide adenylyltransferase"/>
    <property type="match status" value="1"/>
</dbReference>
<comment type="caution">
    <text evidence="12">The sequence shown here is derived from an EMBL/GenBank/DDBJ whole genome shotgun (WGS) entry which is preliminary data.</text>
</comment>
<dbReference type="CDD" id="cd02165">
    <property type="entry name" value="NMNAT"/>
    <property type="match status" value="1"/>
</dbReference>
<dbReference type="InterPro" id="IPR004821">
    <property type="entry name" value="Cyt_trans-like"/>
</dbReference>
<evidence type="ECO:0000256" key="2">
    <source>
        <dbReference type="ARBA" id="ARBA00005019"/>
    </source>
</evidence>
<comment type="function">
    <text evidence="1 10">Catalyzes the reversible adenylation of nicotinate mononucleotide (NaMN) to nicotinic acid adenine dinucleotide (NaAD).</text>
</comment>
<evidence type="ECO:0000313" key="13">
    <source>
        <dbReference type="Proteomes" id="UP000823201"/>
    </source>
</evidence>
<dbReference type="EC" id="2.7.7.18" evidence="10"/>
<dbReference type="PANTHER" id="PTHR39321">
    <property type="entry name" value="NICOTINATE-NUCLEOTIDE ADENYLYLTRANSFERASE-RELATED"/>
    <property type="match status" value="1"/>
</dbReference>
<evidence type="ECO:0000313" key="12">
    <source>
        <dbReference type="EMBL" id="MBM7657368.1"/>
    </source>
</evidence>
<keyword evidence="7 10" id="KW-0067">ATP-binding</keyword>
<keyword evidence="4 10" id="KW-0808">Transferase</keyword>
<feature type="domain" description="Cytidyltransferase-like" evidence="11">
    <location>
        <begin position="6"/>
        <end position="165"/>
    </location>
</feature>
<comment type="similarity">
    <text evidence="10">Belongs to the NadD family.</text>
</comment>
<dbReference type="NCBIfam" id="TIGR00125">
    <property type="entry name" value="cyt_tran_rel"/>
    <property type="match status" value="1"/>
</dbReference>
<evidence type="ECO:0000256" key="10">
    <source>
        <dbReference type="HAMAP-Rule" id="MF_00244"/>
    </source>
</evidence>
<reference evidence="12 13" key="1">
    <citation type="submission" date="2021-01" db="EMBL/GenBank/DDBJ databases">
        <title>Genomic Encyclopedia of Type Strains, Phase IV (KMG-IV): sequencing the most valuable type-strain genomes for metagenomic binning, comparative biology and taxonomic classification.</title>
        <authorList>
            <person name="Goeker M."/>
        </authorList>
    </citation>
    <scope>NUCLEOTIDE SEQUENCE [LARGE SCALE GENOMIC DNA]</scope>
    <source>
        <strain evidence="12 13">DSM 100968</strain>
    </source>
</reference>
<dbReference type="RefSeq" id="WP_205005710.1">
    <property type="nucleotide sequence ID" value="NZ_CBCRXA010000004.1"/>
</dbReference>
<evidence type="ECO:0000256" key="8">
    <source>
        <dbReference type="ARBA" id="ARBA00023027"/>
    </source>
</evidence>
<dbReference type="Gene3D" id="3.40.50.620">
    <property type="entry name" value="HUPs"/>
    <property type="match status" value="1"/>
</dbReference>
<comment type="catalytic activity">
    <reaction evidence="9 10">
        <text>nicotinate beta-D-ribonucleotide + ATP + H(+) = deamido-NAD(+) + diphosphate</text>
        <dbReference type="Rhea" id="RHEA:22860"/>
        <dbReference type="ChEBI" id="CHEBI:15378"/>
        <dbReference type="ChEBI" id="CHEBI:30616"/>
        <dbReference type="ChEBI" id="CHEBI:33019"/>
        <dbReference type="ChEBI" id="CHEBI:57502"/>
        <dbReference type="ChEBI" id="CHEBI:58437"/>
        <dbReference type="EC" id="2.7.7.18"/>
    </reaction>
</comment>
<evidence type="ECO:0000256" key="1">
    <source>
        <dbReference type="ARBA" id="ARBA00002324"/>
    </source>
</evidence>
<dbReference type="SUPFAM" id="SSF52374">
    <property type="entry name" value="Nucleotidylyl transferase"/>
    <property type="match status" value="1"/>
</dbReference>
<keyword evidence="3 10" id="KW-0662">Pyridine nucleotide biosynthesis</keyword>
<dbReference type="NCBIfam" id="NF000841">
    <property type="entry name" value="PRK00071.1-4"/>
    <property type="match status" value="1"/>
</dbReference>
<keyword evidence="5 10" id="KW-0548">Nucleotidyltransferase</keyword>
<dbReference type="NCBIfam" id="NF000840">
    <property type="entry name" value="PRK00071.1-3"/>
    <property type="match status" value="1"/>
</dbReference>
<organism evidence="12 13">
    <name type="scientific">Sporolactobacillus spathodeae</name>
    <dbReference type="NCBI Taxonomy" id="1465502"/>
    <lineage>
        <taxon>Bacteria</taxon>
        <taxon>Bacillati</taxon>
        <taxon>Bacillota</taxon>
        <taxon>Bacilli</taxon>
        <taxon>Bacillales</taxon>
        <taxon>Sporolactobacillaceae</taxon>
        <taxon>Sporolactobacillus</taxon>
    </lineage>
</organism>
<dbReference type="GO" id="GO:0004515">
    <property type="term" value="F:nicotinate-nucleotide adenylyltransferase activity"/>
    <property type="evidence" value="ECO:0007669"/>
    <property type="project" value="UniProtKB-EC"/>
</dbReference>
<evidence type="ECO:0000256" key="9">
    <source>
        <dbReference type="ARBA" id="ARBA00048721"/>
    </source>
</evidence>
<accession>A0ABS2Q6F0</accession>
<keyword evidence="13" id="KW-1185">Reference proteome</keyword>
<evidence type="ECO:0000256" key="5">
    <source>
        <dbReference type="ARBA" id="ARBA00022695"/>
    </source>
</evidence>
<dbReference type="Pfam" id="PF01467">
    <property type="entry name" value="CTP_transf_like"/>
    <property type="match status" value="1"/>
</dbReference>
<evidence type="ECO:0000256" key="4">
    <source>
        <dbReference type="ARBA" id="ARBA00022679"/>
    </source>
</evidence>
<dbReference type="Proteomes" id="UP000823201">
    <property type="component" value="Unassembled WGS sequence"/>
</dbReference>
<dbReference type="InterPro" id="IPR005248">
    <property type="entry name" value="NadD/NMNAT"/>
</dbReference>
<dbReference type="EMBL" id="JAFBEV010000005">
    <property type="protein sequence ID" value="MBM7657368.1"/>
    <property type="molecule type" value="Genomic_DNA"/>
</dbReference>
<evidence type="ECO:0000259" key="11">
    <source>
        <dbReference type="Pfam" id="PF01467"/>
    </source>
</evidence>
<dbReference type="HAMAP" id="MF_00244">
    <property type="entry name" value="NaMN_adenylyltr"/>
    <property type="match status" value="1"/>
</dbReference>
<comment type="pathway">
    <text evidence="2 10">Cofactor biosynthesis; NAD(+) biosynthesis; deamido-NAD(+) from nicotinate D-ribonucleotide: step 1/1.</text>
</comment>
<evidence type="ECO:0000256" key="3">
    <source>
        <dbReference type="ARBA" id="ARBA00022642"/>
    </source>
</evidence>
<name>A0ABS2Q6F0_9BACL</name>
<keyword evidence="6 10" id="KW-0547">Nucleotide-binding</keyword>
<proteinExistence type="inferred from homology"/>
<dbReference type="InterPro" id="IPR014729">
    <property type="entry name" value="Rossmann-like_a/b/a_fold"/>
</dbReference>
<sequence length="199" mass="22403">MKKIGLMGGTFDPPHLAHLIIAEEALETCGLDAVWFIPSYQPPHVQGKFAHSSAADRVEMVRRAIRCNDRFKLEQTEIERKGPSYTVDTLRALRRTYPECSFYFIIGADMINDLPTWHGVAELCKLTSFIGFSRPGYVARPPAFADVSYIEMPTLDISSSALRKRLSEGRTCKYFLTDTVLDYIKERQLYGINGSGTGN</sequence>
<keyword evidence="8 10" id="KW-0520">NAD</keyword>